<feature type="region of interest" description="Disordered" evidence="1">
    <location>
        <begin position="1"/>
        <end position="93"/>
    </location>
</feature>
<feature type="compositionally biased region" description="Low complexity" evidence="1">
    <location>
        <begin position="167"/>
        <end position="182"/>
    </location>
</feature>
<evidence type="ECO:0000256" key="1">
    <source>
        <dbReference type="SAM" id="MobiDB-lite"/>
    </source>
</evidence>
<dbReference type="OrthoDB" id="8776025at2"/>
<name>A0A554X5T5_9BURK</name>
<dbReference type="Proteomes" id="UP000317763">
    <property type="component" value="Unassembled WGS sequence"/>
</dbReference>
<comment type="caution">
    <text evidence="2">The sequence shown here is derived from an EMBL/GenBank/DDBJ whole genome shotgun (WGS) entry which is preliminary data.</text>
</comment>
<dbReference type="STRING" id="307486.GCA_000807215_02446"/>
<sequence>MSEAEGFFARWSRRKAQARAGVPLPEPAGDGVSSDVGASAAPAPEPTTPPGRRNDAAPAQTETPVNVTRTSAVAPDASAPPERPLPTLEDVQRLTPDADFRPFVDRRVAPEVRNAALRKLFADPHFNVMDGLDVYIDDYSRPDPLPTAMLRNMVAARFMKLVEEAEPTAPGARATPAADGGASHPADGDMRNPADPVPPPSAALHLDGEGSDSGNGPDGADGPVSAAVHRPPPQENPTR</sequence>
<evidence type="ECO:0000313" key="3">
    <source>
        <dbReference type="Proteomes" id="UP000317763"/>
    </source>
</evidence>
<dbReference type="RefSeq" id="WP_143897960.1">
    <property type="nucleotide sequence ID" value="NZ_CP083911.1"/>
</dbReference>
<evidence type="ECO:0000313" key="2">
    <source>
        <dbReference type="EMBL" id="TSE31194.1"/>
    </source>
</evidence>
<feature type="compositionally biased region" description="Polar residues" evidence="1">
    <location>
        <begin position="60"/>
        <end position="71"/>
    </location>
</feature>
<dbReference type="EMBL" id="VJOM01000016">
    <property type="protein sequence ID" value="TSE31194.1"/>
    <property type="molecule type" value="Genomic_DNA"/>
</dbReference>
<dbReference type="Pfam" id="PF11748">
    <property type="entry name" value="DUF3306"/>
    <property type="match status" value="1"/>
</dbReference>
<reference evidence="2 3" key="1">
    <citation type="submission" date="2019-07" db="EMBL/GenBank/DDBJ databases">
        <title>Tepidimonas taiwanensis I1-1 draft genome.</title>
        <authorList>
            <person name="Da Costa M.S."/>
            <person name="Froufe H.J.C."/>
            <person name="Egas C."/>
            <person name="Albuquerque L."/>
        </authorList>
    </citation>
    <scope>NUCLEOTIDE SEQUENCE [LARGE SCALE GENOMIC DNA]</scope>
    <source>
        <strain evidence="2 3">I1-1</strain>
    </source>
</reference>
<gene>
    <name evidence="2" type="ORF">Ttaiw_01571</name>
</gene>
<feature type="region of interest" description="Disordered" evidence="1">
    <location>
        <begin position="166"/>
        <end position="239"/>
    </location>
</feature>
<protein>
    <recommendedName>
        <fullName evidence="4">DUF3306 domain-containing protein</fullName>
    </recommendedName>
</protein>
<dbReference type="AlphaFoldDB" id="A0A554X5T5"/>
<proteinExistence type="predicted"/>
<keyword evidence="3" id="KW-1185">Reference proteome</keyword>
<accession>A0A554X5T5</accession>
<feature type="compositionally biased region" description="Pro residues" evidence="1">
    <location>
        <begin position="230"/>
        <end position="239"/>
    </location>
</feature>
<dbReference type="InterPro" id="IPR021735">
    <property type="entry name" value="DUF3306"/>
</dbReference>
<organism evidence="2 3">
    <name type="scientific">Tepidimonas taiwanensis</name>
    <dbReference type="NCBI Taxonomy" id="307486"/>
    <lineage>
        <taxon>Bacteria</taxon>
        <taxon>Pseudomonadati</taxon>
        <taxon>Pseudomonadota</taxon>
        <taxon>Betaproteobacteria</taxon>
        <taxon>Burkholderiales</taxon>
        <taxon>Tepidimonas</taxon>
    </lineage>
</organism>
<evidence type="ECO:0008006" key="4">
    <source>
        <dbReference type="Google" id="ProtNLM"/>
    </source>
</evidence>